<protein>
    <submittedName>
        <fullName evidence="3">Uncharacterized protein</fullName>
    </submittedName>
</protein>
<feature type="chain" id="PRO_5045331672" evidence="2">
    <location>
        <begin position="29"/>
        <end position="184"/>
    </location>
</feature>
<feature type="transmembrane region" description="Helical" evidence="1">
    <location>
        <begin position="156"/>
        <end position="176"/>
    </location>
</feature>
<comment type="caution">
    <text evidence="3">The sequence shown here is derived from an EMBL/GenBank/DDBJ whole genome shotgun (WGS) entry which is preliminary data.</text>
</comment>
<keyword evidence="4" id="KW-1185">Reference proteome</keyword>
<keyword evidence="1" id="KW-1133">Transmembrane helix</keyword>
<evidence type="ECO:0000256" key="1">
    <source>
        <dbReference type="SAM" id="Phobius"/>
    </source>
</evidence>
<name>A0ABU2RBC9_9ACTN</name>
<keyword evidence="1" id="KW-0812">Transmembrane</keyword>
<dbReference type="RefSeq" id="WP_010268454.1">
    <property type="nucleotide sequence ID" value="NZ_JAVRET010000089.1"/>
</dbReference>
<keyword evidence="2" id="KW-0732">Signal</keyword>
<dbReference type="Proteomes" id="UP001183610">
    <property type="component" value="Unassembled WGS sequence"/>
</dbReference>
<dbReference type="PROSITE" id="PS51257">
    <property type="entry name" value="PROKAR_LIPOPROTEIN"/>
    <property type="match status" value="1"/>
</dbReference>
<organism evidence="3 4">
    <name type="scientific">Streptomyces evansiae</name>
    <dbReference type="NCBI Taxonomy" id="3075535"/>
    <lineage>
        <taxon>Bacteria</taxon>
        <taxon>Bacillati</taxon>
        <taxon>Actinomycetota</taxon>
        <taxon>Actinomycetes</taxon>
        <taxon>Kitasatosporales</taxon>
        <taxon>Streptomycetaceae</taxon>
        <taxon>Streptomyces</taxon>
    </lineage>
</organism>
<keyword evidence="1" id="KW-0472">Membrane</keyword>
<feature type="signal peptide" evidence="2">
    <location>
        <begin position="1"/>
        <end position="28"/>
    </location>
</feature>
<dbReference type="EMBL" id="JAVRET010000089">
    <property type="protein sequence ID" value="MDT0412634.1"/>
    <property type="molecule type" value="Genomic_DNA"/>
</dbReference>
<evidence type="ECO:0000313" key="3">
    <source>
        <dbReference type="EMBL" id="MDT0412634.1"/>
    </source>
</evidence>
<evidence type="ECO:0000313" key="4">
    <source>
        <dbReference type="Proteomes" id="UP001183610"/>
    </source>
</evidence>
<proteinExistence type="predicted"/>
<gene>
    <name evidence="3" type="ORF">RM698_26740</name>
</gene>
<sequence>MPARRTRNGAVAALVLAGGCALPAVAVAAEPAPAPALRLVPAAAAPGAKVTAHAAGCPGHAATGTAPALRSGGFALSGGAEAPDAVGSFRVPGTANPGTYEVVVRCGTGGAETKADLRVGLSGAYGPSGVAAGTAADTGRGTQLAGGPGPLGRDPVRVACGVGVLAFATVCGTWLLHRRTRGTV</sequence>
<reference evidence="4" key="1">
    <citation type="submission" date="2023-07" db="EMBL/GenBank/DDBJ databases">
        <title>30 novel species of actinomycetes from the DSMZ collection.</title>
        <authorList>
            <person name="Nouioui I."/>
        </authorList>
    </citation>
    <scope>NUCLEOTIDE SEQUENCE [LARGE SCALE GENOMIC DNA]</scope>
    <source>
        <strain evidence="4">DSM 41979</strain>
    </source>
</reference>
<accession>A0ABU2RBC9</accession>
<evidence type="ECO:0000256" key="2">
    <source>
        <dbReference type="SAM" id="SignalP"/>
    </source>
</evidence>